<dbReference type="PANTHER" id="PTHR10291">
    <property type="entry name" value="DEHYDRODOLICHYL DIPHOSPHATE SYNTHASE FAMILY MEMBER"/>
    <property type="match status" value="1"/>
</dbReference>
<dbReference type="EC" id="2.5.1.-" evidence="2"/>
<dbReference type="InterPro" id="IPR001441">
    <property type="entry name" value="UPP_synth-like"/>
</dbReference>
<dbReference type="PROSITE" id="PS01066">
    <property type="entry name" value="UPP_SYNTHASE"/>
    <property type="match status" value="1"/>
</dbReference>
<feature type="binding site" evidence="2">
    <location>
        <position position="65"/>
    </location>
    <ligand>
        <name>substrate</name>
    </ligand>
</feature>
<feature type="active site" description="Proton acceptor" evidence="2">
    <location>
        <position position="64"/>
    </location>
</feature>
<dbReference type="InterPro" id="IPR036424">
    <property type="entry name" value="UPP_synth-like_sf"/>
</dbReference>
<dbReference type="EMBL" id="MFLK01000048">
    <property type="protein sequence ID" value="OGG65405.1"/>
    <property type="molecule type" value="Genomic_DNA"/>
</dbReference>
<proteinExistence type="inferred from homology"/>
<dbReference type="InterPro" id="IPR018520">
    <property type="entry name" value="UPP_synth-like_CS"/>
</dbReference>
<comment type="similarity">
    <text evidence="2">Belongs to the UPP synthase family.</text>
</comment>
<feature type="binding site" evidence="2">
    <location>
        <begin position="61"/>
        <end position="63"/>
    </location>
    <ligand>
        <name>substrate</name>
    </ligand>
</feature>
<feature type="binding site" evidence="2">
    <location>
        <position position="16"/>
    </location>
    <ligand>
        <name>Mg(2+)</name>
        <dbReference type="ChEBI" id="CHEBI:18420"/>
    </ligand>
</feature>
<comment type="function">
    <text evidence="2">Catalyzes the condensation of isopentenyl diphosphate (IPP) with allylic pyrophosphates generating different type of terpenoids.</text>
</comment>
<dbReference type="SUPFAM" id="SSF64005">
    <property type="entry name" value="Undecaprenyl diphosphate synthase"/>
    <property type="match status" value="1"/>
</dbReference>
<keyword evidence="2" id="KW-0460">Magnesium</keyword>
<dbReference type="Gene3D" id="3.40.1180.10">
    <property type="entry name" value="Decaprenyl diphosphate synthase-like"/>
    <property type="match status" value="1"/>
</dbReference>
<organism evidence="3 4">
    <name type="scientific">Candidatus Kaiserbacteria bacterium RIFCSPHIGHO2_02_FULL_55_20</name>
    <dbReference type="NCBI Taxonomy" id="1798497"/>
    <lineage>
        <taxon>Bacteria</taxon>
        <taxon>Candidatus Kaiseribacteriota</taxon>
    </lineage>
</organism>
<comment type="caution">
    <text evidence="3">The sequence shown here is derived from an EMBL/GenBank/DDBJ whole genome shotgun (WGS) entry which is preliminary data.</text>
</comment>
<comment type="caution">
    <text evidence="2">Lacks conserved residue(s) required for the propagation of feature annotation.</text>
</comment>
<name>A0A1F6DVD2_9BACT</name>
<feature type="binding site" evidence="2">
    <location>
        <position position="21"/>
    </location>
    <ligand>
        <name>substrate</name>
    </ligand>
</feature>
<comment type="cofactor">
    <cofactor evidence="2">
        <name>Mg(2+)</name>
        <dbReference type="ChEBI" id="CHEBI:18420"/>
    </cofactor>
    <text evidence="2">Binds 2 magnesium ions per subunit.</text>
</comment>
<evidence type="ECO:0000256" key="2">
    <source>
        <dbReference type="HAMAP-Rule" id="MF_01139"/>
    </source>
</evidence>
<evidence type="ECO:0000313" key="4">
    <source>
        <dbReference type="Proteomes" id="UP000177652"/>
    </source>
</evidence>
<reference evidence="3 4" key="1">
    <citation type="journal article" date="2016" name="Nat. Commun.">
        <title>Thousands of microbial genomes shed light on interconnected biogeochemical processes in an aquifer system.</title>
        <authorList>
            <person name="Anantharaman K."/>
            <person name="Brown C.T."/>
            <person name="Hug L.A."/>
            <person name="Sharon I."/>
            <person name="Castelle C.J."/>
            <person name="Probst A.J."/>
            <person name="Thomas B.C."/>
            <person name="Singh A."/>
            <person name="Wilkins M.J."/>
            <person name="Karaoz U."/>
            <person name="Brodie E.L."/>
            <person name="Williams K.H."/>
            <person name="Hubbard S.S."/>
            <person name="Banfield J.F."/>
        </authorList>
    </citation>
    <scope>NUCLEOTIDE SEQUENCE [LARGE SCALE GENOMIC DNA]</scope>
</reference>
<dbReference type="HAMAP" id="MF_01139">
    <property type="entry name" value="ISPT"/>
    <property type="match status" value="1"/>
</dbReference>
<sequence>MAETPKVPACIGIILDGNRRWAKENGLPAFEGHRRGMNNVESIAYAARDLGIQHMAVYAFSTENWSRSKEEVSYLMEIFESTIRERLSKFAEENVAVRFVGQTERFSPSLQAAMRDVEAKNPAEPRLTLWVCLSYGSKAEIVQAAQAAQEAGGTITEQSLAKHLWTSGMPDPDLIIRTGGEQRLSNFLLWQSAYSELFFLKTHWPAFTKADLEAVLKEYAARERRMGQ</sequence>
<feature type="binding site" evidence="2">
    <location>
        <position position="196"/>
    </location>
    <ligand>
        <name>Mg(2+)</name>
        <dbReference type="ChEBI" id="CHEBI:18420"/>
    </ligand>
</feature>
<dbReference type="GO" id="GO:0016094">
    <property type="term" value="P:polyprenol biosynthetic process"/>
    <property type="evidence" value="ECO:0007669"/>
    <property type="project" value="TreeGrafter"/>
</dbReference>
<dbReference type="Pfam" id="PF01255">
    <property type="entry name" value="Prenyltransf"/>
    <property type="match status" value="1"/>
</dbReference>
<evidence type="ECO:0000313" key="3">
    <source>
        <dbReference type="EMBL" id="OGG65405.1"/>
    </source>
</evidence>
<dbReference type="GO" id="GO:0000287">
    <property type="term" value="F:magnesium ion binding"/>
    <property type="evidence" value="ECO:0007669"/>
    <property type="project" value="UniProtKB-UniRule"/>
</dbReference>
<comment type="subunit">
    <text evidence="2">Homodimer.</text>
</comment>
<accession>A0A1F6DVD2</accession>
<feature type="binding site" evidence="2">
    <location>
        <position position="177"/>
    </location>
    <ligand>
        <name>substrate</name>
    </ligand>
</feature>
<keyword evidence="2" id="KW-0479">Metal-binding</keyword>
<keyword evidence="1 2" id="KW-0808">Transferase</keyword>
<feature type="binding site" evidence="2">
    <location>
        <position position="33"/>
    </location>
    <ligand>
        <name>substrate</name>
    </ligand>
</feature>
<feature type="active site" evidence="2">
    <location>
        <position position="16"/>
    </location>
</feature>
<evidence type="ECO:0000256" key="1">
    <source>
        <dbReference type="ARBA" id="ARBA00022679"/>
    </source>
</evidence>
<dbReference type="CDD" id="cd00475">
    <property type="entry name" value="Cis_IPPS"/>
    <property type="match status" value="1"/>
</dbReference>
<dbReference type="AlphaFoldDB" id="A0A1F6DVD2"/>
<dbReference type="STRING" id="1798497.A3D71_02185"/>
<dbReference type="GO" id="GO:0045547">
    <property type="term" value="F:ditrans,polycis-polyprenyl diphosphate synthase [(2E,6E)-farnesyl diphosphate specific] activity"/>
    <property type="evidence" value="ECO:0007669"/>
    <property type="project" value="TreeGrafter"/>
</dbReference>
<dbReference type="NCBIfam" id="TIGR00055">
    <property type="entry name" value="uppS"/>
    <property type="match status" value="1"/>
</dbReference>
<dbReference type="Proteomes" id="UP000177652">
    <property type="component" value="Unassembled WGS sequence"/>
</dbReference>
<gene>
    <name evidence="3" type="ORF">A3D71_02185</name>
</gene>
<protein>
    <recommendedName>
        <fullName evidence="2">Isoprenyl transferase</fullName>
        <ecNumber evidence="2">2.5.1.-</ecNumber>
    </recommendedName>
</protein>
<feature type="binding site" evidence="2">
    <location>
        <position position="67"/>
    </location>
    <ligand>
        <name>substrate</name>
    </ligand>
</feature>
<dbReference type="PANTHER" id="PTHR10291:SF0">
    <property type="entry name" value="DEHYDRODOLICHYL DIPHOSPHATE SYNTHASE 2"/>
    <property type="match status" value="1"/>
</dbReference>
<feature type="binding site" evidence="2">
    <location>
        <begin position="17"/>
        <end position="20"/>
    </location>
    <ligand>
        <name>substrate</name>
    </ligand>
</feature>
<feature type="binding site" evidence="2">
    <location>
        <begin position="183"/>
        <end position="185"/>
    </location>
    <ligand>
        <name>substrate</name>
    </ligand>
</feature>